<feature type="compositionally biased region" description="Basic and acidic residues" evidence="1">
    <location>
        <begin position="1"/>
        <end position="13"/>
    </location>
</feature>
<feature type="compositionally biased region" description="Polar residues" evidence="1">
    <location>
        <begin position="15"/>
        <end position="25"/>
    </location>
</feature>
<reference evidence="2" key="1">
    <citation type="submission" date="2022-08" db="EMBL/GenBank/DDBJ databases">
        <authorList>
            <person name="Kallberg Y."/>
            <person name="Tangrot J."/>
            <person name="Rosling A."/>
        </authorList>
    </citation>
    <scope>NUCLEOTIDE SEQUENCE</scope>
    <source>
        <strain evidence="2">Wild A</strain>
    </source>
</reference>
<proteinExistence type="predicted"/>
<sequence>MLSSEEKEREKSSSLDNFNDPSRSNQNDESHDRTPPHSAEHDVDQSEKQNLQNHLQNQPSDRKNGMISLQADDVTQDQTSEESQKIQESPENGATSDQASEKIQKIQDLSATRDQTSEKLHKFQNFSPENGITQDQASEKLQKIQDLSTENGATQDQASENLREFQDLSLDNGVTHDQEKLQEIQDLSPENGATHNHEKLQEIQDSSPENGEKLHEIQDLSPKNHFFSDDQSETESTDLTINSRDETSVDKYWDDANPFEEKFKETGEWATYEGLNDFDKNFDFQKGGEELLFGGKLKNEILENENQRSIVKTLRDRELPDEYFVDGLYVGPIEELPPFGKLCYLSGYYSEQFVNHITNAISIIDRTTGIPVGRWFHRSFSLTSWMGLEGRDIRDQSVIE</sequence>
<feature type="compositionally biased region" description="Basic and acidic residues" evidence="1">
    <location>
        <begin position="26"/>
        <end position="47"/>
    </location>
</feature>
<dbReference type="Proteomes" id="UP001153678">
    <property type="component" value="Unassembled WGS sequence"/>
</dbReference>
<keyword evidence="3" id="KW-1185">Reference proteome</keyword>
<evidence type="ECO:0000256" key="1">
    <source>
        <dbReference type="SAM" id="MobiDB-lite"/>
    </source>
</evidence>
<feature type="compositionally biased region" description="Polar residues" evidence="1">
    <location>
        <begin position="145"/>
        <end position="160"/>
    </location>
</feature>
<organism evidence="2 3">
    <name type="scientific">Funneliformis geosporum</name>
    <dbReference type="NCBI Taxonomy" id="1117311"/>
    <lineage>
        <taxon>Eukaryota</taxon>
        <taxon>Fungi</taxon>
        <taxon>Fungi incertae sedis</taxon>
        <taxon>Mucoromycota</taxon>
        <taxon>Glomeromycotina</taxon>
        <taxon>Glomeromycetes</taxon>
        <taxon>Glomerales</taxon>
        <taxon>Glomeraceae</taxon>
        <taxon>Funneliformis</taxon>
    </lineage>
</organism>
<dbReference type="AlphaFoldDB" id="A0A9W4SDH1"/>
<evidence type="ECO:0000313" key="3">
    <source>
        <dbReference type="Proteomes" id="UP001153678"/>
    </source>
</evidence>
<name>A0A9W4SDH1_9GLOM</name>
<evidence type="ECO:0000313" key="2">
    <source>
        <dbReference type="EMBL" id="CAI2165374.1"/>
    </source>
</evidence>
<feature type="region of interest" description="Disordered" evidence="1">
    <location>
        <begin position="1"/>
        <end position="176"/>
    </location>
</feature>
<gene>
    <name evidence="2" type="ORF">FWILDA_LOCUS2040</name>
</gene>
<dbReference type="EMBL" id="CAMKVN010000218">
    <property type="protein sequence ID" value="CAI2165374.1"/>
    <property type="molecule type" value="Genomic_DNA"/>
</dbReference>
<feature type="compositionally biased region" description="Polar residues" evidence="1">
    <location>
        <begin position="124"/>
        <end position="136"/>
    </location>
</feature>
<feature type="compositionally biased region" description="Polar residues" evidence="1">
    <location>
        <begin position="48"/>
        <end position="59"/>
    </location>
</feature>
<comment type="caution">
    <text evidence="2">The sequence shown here is derived from an EMBL/GenBank/DDBJ whole genome shotgun (WGS) entry which is preliminary data.</text>
</comment>
<feature type="region of interest" description="Disordered" evidence="1">
    <location>
        <begin position="189"/>
        <end position="243"/>
    </location>
</feature>
<feature type="compositionally biased region" description="Polar residues" evidence="1">
    <location>
        <begin position="86"/>
        <end position="98"/>
    </location>
</feature>
<protein>
    <submittedName>
        <fullName evidence="2">1333_t:CDS:1</fullName>
    </submittedName>
</protein>
<dbReference type="OrthoDB" id="10515950at2759"/>
<accession>A0A9W4SDH1</accession>